<evidence type="ECO:0000313" key="2">
    <source>
        <dbReference type="EMBL" id="MFC7255871.1"/>
    </source>
</evidence>
<evidence type="ECO:0000313" key="3">
    <source>
        <dbReference type="Proteomes" id="UP001596434"/>
    </source>
</evidence>
<dbReference type="Proteomes" id="UP001596434">
    <property type="component" value="Unassembled WGS sequence"/>
</dbReference>
<dbReference type="RefSeq" id="WP_379704208.1">
    <property type="nucleotide sequence ID" value="NZ_JBHTAT010000001.1"/>
</dbReference>
<keyword evidence="1" id="KW-0812">Transmembrane</keyword>
<proteinExistence type="predicted"/>
<feature type="transmembrane region" description="Helical" evidence="1">
    <location>
        <begin position="35"/>
        <end position="55"/>
    </location>
</feature>
<name>A0ABD5ZZP5_9EURY</name>
<reference evidence="2 3" key="1">
    <citation type="journal article" date="2019" name="Int. J. Syst. Evol. Microbiol.">
        <title>The Global Catalogue of Microorganisms (GCM) 10K type strain sequencing project: providing services to taxonomists for standard genome sequencing and annotation.</title>
        <authorList>
            <consortium name="The Broad Institute Genomics Platform"/>
            <consortium name="The Broad Institute Genome Sequencing Center for Infectious Disease"/>
            <person name="Wu L."/>
            <person name="Ma J."/>
        </authorList>
    </citation>
    <scope>NUCLEOTIDE SEQUENCE [LARGE SCALE GENOMIC DNA]</scope>
    <source>
        <strain evidence="2 3">GX21</strain>
    </source>
</reference>
<feature type="transmembrane region" description="Helical" evidence="1">
    <location>
        <begin position="67"/>
        <end position="87"/>
    </location>
</feature>
<keyword evidence="3" id="KW-1185">Reference proteome</keyword>
<keyword evidence="1" id="KW-0472">Membrane</keyword>
<comment type="caution">
    <text evidence="2">The sequence shown here is derived from an EMBL/GenBank/DDBJ whole genome shotgun (WGS) entry which is preliminary data.</text>
</comment>
<sequence>MHLPELGVVAVFAVVLLPFWALLSTIPRLRELVRWPTNVGVIAVQSLLYRVIMLLTAGTGTVTGSDAVGIVGGVLAVTLLLPSVTALPHSESFPRAAIRPVTD</sequence>
<accession>A0ABD5ZZP5</accession>
<keyword evidence="1" id="KW-1133">Transmembrane helix</keyword>
<dbReference type="EMBL" id="JBHTAT010000001">
    <property type="protein sequence ID" value="MFC7255871.1"/>
    <property type="molecule type" value="Genomic_DNA"/>
</dbReference>
<dbReference type="GeneID" id="96954247"/>
<gene>
    <name evidence="2" type="ORF">ACFQKE_11310</name>
</gene>
<feature type="transmembrane region" description="Helical" evidence="1">
    <location>
        <begin position="6"/>
        <end position="23"/>
    </location>
</feature>
<evidence type="ECO:0000256" key="1">
    <source>
        <dbReference type="SAM" id="Phobius"/>
    </source>
</evidence>
<dbReference type="AlphaFoldDB" id="A0ABD5ZZP5"/>
<protein>
    <submittedName>
        <fullName evidence="2">Uncharacterized protein</fullName>
    </submittedName>
</protein>
<organism evidence="2 3">
    <name type="scientific">Haloplanus litoreus</name>
    <dbReference type="NCBI Taxonomy" id="767515"/>
    <lineage>
        <taxon>Archaea</taxon>
        <taxon>Methanobacteriati</taxon>
        <taxon>Methanobacteriota</taxon>
        <taxon>Stenosarchaea group</taxon>
        <taxon>Halobacteria</taxon>
        <taxon>Halobacteriales</taxon>
        <taxon>Haloferacaceae</taxon>
        <taxon>Haloplanus</taxon>
    </lineage>
</organism>